<sequence length="250" mass="27429">LHTPMYFFISNLAILDLLVISSVLPKVLENLVLGKNTISFEGCVAQLYTLTFSASTELMLLTVMAYDRDLAICQPLRYVARMSKGTCTSLVAAVWGTGAVNSLINTLLLSQLDFCGPNLVQNFLCEIPPVLALSCSSTYLGQIMVFTADVILGMGNFLVVILSYCLIIGTFLKIQGSTSKWKAFSTCSSHLAIVGCFYSTIIYTYIQPTSTPLEKKHKTLSVKYTLVTPTLNPLIYSLCNKGIQAAFWKI</sequence>
<keyword evidence="7 10" id="KW-0472">Membrane</keyword>
<dbReference type="InterPro" id="IPR050516">
    <property type="entry name" value="Olfactory_GPCR"/>
</dbReference>
<evidence type="ECO:0000259" key="11">
    <source>
        <dbReference type="PROSITE" id="PS50262"/>
    </source>
</evidence>
<keyword evidence="8" id="KW-0675">Receptor</keyword>
<evidence type="ECO:0000313" key="12">
    <source>
        <dbReference type="EMBL" id="NWR68074.1"/>
    </source>
</evidence>
<dbReference type="GO" id="GO:0005886">
    <property type="term" value="C:plasma membrane"/>
    <property type="evidence" value="ECO:0007669"/>
    <property type="project" value="UniProtKB-SubCell"/>
</dbReference>
<evidence type="ECO:0000256" key="7">
    <source>
        <dbReference type="ARBA" id="ARBA00023136"/>
    </source>
</evidence>
<gene>
    <name evidence="12" type="primary">Or13a1</name>
    <name evidence="12" type="ORF">BUCABY_R14716</name>
</gene>
<accession>A0A7K4ZA43</accession>
<keyword evidence="3 10" id="KW-0812">Transmembrane</keyword>
<feature type="transmembrane region" description="Helical" evidence="10">
    <location>
        <begin position="150"/>
        <end position="172"/>
    </location>
</feature>
<evidence type="ECO:0000256" key="5">
    <source>
        <dbReference type="ARBA" id="ARBA00022989"/>
    </source>
</evidence>
<keyword evidence="13" id="KW-1185">Reference proteome</keyword>
<keyword evidence="6" id="KW-0297">G-protein coupled receptor</keyword>
<dbReference type="PRINTS" id="PR00237">
    <property type="entry name" value="GPCRRHODOPSN"/>
</dbReference>
<evidence type="ECO:0000256" key="3">
    <source>
        <dbReference type="ARBA" id="ARBA00022692"/>
    </source>
</evidence>
<dbReference type="FunFam" id="1.20.1070.10:FF:000015">
    <property type="entry name" value="Olfactory receptor"/>
    <property type="match status" value="1"/>
</dbReference>
<feature type="non-terminal residue" evidence="12">
    <location>
        <position position="250"/>
    </location>
</feature>
<dbReference type="AlphaFoldDB" id="A0A7K4ZA43"/>
<feature type="domain" description="G-protein coupled receptors family 1 profile" evidence="11">
    <location>
        <begin position="1"/>
        <end position="236"/>
    </location>
</feature>
<dbReference type="InterPro" id="IPR000276">
    <property type="entry name" value="GPCR_Rhodpsn"/>
</dbReference>
<evidence type="ECO:0000256" key="8">
    <source>
        <dbReference type="ARBA" id="ARBA00023170"/>
    </source>
</evidence>
<evidence type="ECO:0000256" key="6">
    <source>
        <dbReference type="ARBA" id="ARBA00023040"/>
    </source>
</evidence>
<dbReference type="Gene3D" id="1.20.1070.10">
    <property type="entry name" value="Rhodopsin 7-helix transmembrane proteins"/>
    <property type="match status" value="1"/>
</dbReference>
<feature type="transmembrane region" description="Helical" evidence="10">
    <location>
        <begin position="45"/>
        <end position="66"/>
    </location>
</feature>
<keyword evidence="9" id="KW-0807">Transducer</keyword>
<feature type="transmembrane region" description="Helical" evidence="10">
    <location>
        <begin position="7"/>
        <end position="25"/>
    </location>
</feature>
<feature type="non-terminal residue" evidence="12">
    <location>
        <position position="1"/>
    </location>
</feature>
<dbReference type="Pfam" id="PF13853">
    <property type="entry name" value="7tm_4"/>
    <property type="match status" value="1"/>
</dbReference>
<keyword evidence="4" id="KW-0552">Olfaction</keyword>
<evidence type="ECO:0000256" key="2">
    <source>
        <dbReference type="ARBA" id="ARBA00022475"/>
    </source>
</evidence>
<reference evidence="12 13" key="1">
    <citation type="submission" date="2019-09" db="EMBL/GenBank/DDBJ databases">
        <title>Bird 10,000 Genomes (B10K) Project - Family phase.</title>
        <authorList>
            <person name="Zhang G."/>
        </authorList>
    </citation>
    <scope>NUCLEOTIDE SEQUENCE [LARGE SCALE GENOMIC DNA]</scope>
    <source>
        <strain evidence="12">B10K-DU-012-80</strain>
    </source>
</reference>
<evidence type="ECO:0000256" key="1">
    <source>
        <dbReference type="ARBA" id="ARBA00004651"/>
    </source>
</evidence>
<proteinExistence type="predicted"/>
<comment type="subcellular location">
    <subcellularLocation>
        <location evidence="1">Cell membrane</location>
        <topology evidence="1">Multi-pass membrane protein</topology>
    </subcellularLocation>
</comment>
<dbReference type="GO" id="GO:0004930">
    <property type="term" value="F:G protein-coupled receptor activity"/>
    <property type="evidence" value="ECO:0007669"/>
    <property type="project" value="UniProtKB-KW"/>
</dbReference>
<organism evidence="12 13">
    <name type="scientific">Bucorvus abyssinicus</name>
    <name type="common">Northern ground-hornbill</name>
    <name type="synonym">Abyssinian ground-hornbill</name>
    <dbReference type="NCBI Taxonomy" id="153643"/>
    <lineage>
        <taxon>Eukaryota</taxon>
        <taxon>Metazoa</taxon>
        <taxon>Chordata</taxon>
        <taxon>Craniata</taxon>
        <taxon>Vertebrata</taxon>
        <taxon>Euteleostomi</taxon>
        <taxon>Archelosauria</taxon>
        <taxon>Archosauria</taxon>
        <taxon>Dinosauria</taxon>
        <taxon>Saurischia</taxon>
        <taxon>Theropoda</taxon>
        <taxon>Coelurosauria</taxon>
        <taxon>Aves</taxon>
        <taxon>Neognathae</taxon>
        <taxon>Neoaves</taxon>
        <taxon>Telluraves</taxon>
        <taxon>Coraciimorphae</taxon>
        <taxon>Bucerotiformes</taxon>
        <taxon>Bucorvidae</taxon>
        <taxon>Bucorvus</taxon>
    </lineage>
</organism>
<dbReference type="InterPro" id="IPR017452">
    <property type="entry name" value="GPCR_Rhodpsn_7TM"/>
</dbReference>
<name>A0A7K4ZA43_BUCAB</name>
<dbReference type="EMBL" id="VYZL01013293">
    <property type="protein sequence ID" value="NWR68074.1"/>
    <property type="molecule type" value="Genomic_DNA"/>
</dbReference>
<keyword evidence="5 10" id="KW-1133">Transmembrane helix</keyword>
<feature type="transmembrane region" description="Helical" evidence="10">
    <location>
        <begin position="184"/>
        <end position="206"/>
    </location>
</feature>
<protein>
    <submittedName>
        <fullName evidence="12">O13A1 protein</fullName>
    </submittedName>
</protein>
<evidence type="ECO:0000313" key="13">
    <source>
        <dbReference type="Proteomes" id="UP000551127"/>
    </source>
</evidence>
<evidence type="ECO:0000256" key="9">
    <source>
        <dbReference type="ARBA" id="ARBA00023224"/>
    </source>
</evidence>
<dbReference type="PROSITE" id="PS50262">
    <property type="entry name" value="G_PROTEIN_RECEP_F1_2"/>
    <property type="match status" value="1"/>
</dbReference>
<dbReference type="Proteomes" id="UP000551127">
    <property type="component" value="Unassembled WGS sequence"/>
</dbReference>
<feature type="transmembrane region" description="Helical" evidence="10">
    <location>
        <begin position="87"/>
        <end position="109"/>
    </location>
</feature>
<comment type="caution">
    <text evidence="12">The sequence shown here is derived from an EMBL/GenBank/DDBJ whole genome shotgun (WGS) entry which is preliminary data.</text>
</comment>
<evidence type="ECO:0000256" key="4">
    <source>
        <dbReference type="ARBA" id="ARBA00022725"/>
    </source>
</evidence>
<keyword evidence="4" id="KW-0716">Sensory transduction</keyword>
<dbReference type="SUPFAM" id="SSF81321">
    <property type="entry name" value="Family A G protein-coupled receptor-like"/>
    <property type="match status" value="1"/>
</dbReference>
<keyword evidence="2" id="KW-1003">Cell membrane</keyword>
<dbReference type="PRINTS" id="PR00245">
    <property type="entry name" value="OLFACTORYR"/>
</dbReference>
<dbReference type="OrthoDB" id="6145535at2759"/>
<dbReference type="InterPro" id="IPR000725">
    <property type="entry name" value="Olfact_rcpt"/>
</dbReference>
<dbReference type="GO" id="GO:0004984">
    <property type="term" value="F:olfactory receptor activity"/>
    <property type="evidence" value="ECO:0007669"/>
    <property type="project" value="InterPro"/>
</dbReference>
<evidence type="ECO:0000256" key="10">
    <source>
        <dbReference type="SAM" id="Phobius"/>
    </source>
</evidence>
<dbReference type="PANTHER" id="PTHR26452">
    <property type="entry name" value="OLFACTORY RECEPTOR"/>
    <property type="match status" value="1"/>
</dbReference>